<evidence type="ECO:0000256" key="4">
    <source>
        <dbReference type="ARBA" id="ARBA00022490"/>
    </source>
</evidence>
<dbReference type="RefSeq" id="WP_159457976.1">
    <property type="nucleotide sequence ID" value="NZ_FWFG01000045.1"/>
</dbReference>
<evidence type="ECO:0000256" key="9">
    <source>
        <dbReference type="ARBA" id="ARBA00022842"/>
    </source>
</evidence>
<evidence type="ECO:0000256" key="6">
    <source>
        <dbReference type="ARBA" id="ARBA00022723"/>
    </source>
</evidence>
<proteinExistence type="inferred from homology"/>
<dbReference type="NCBIfam" id="TIGR00150">
    <property type="entry name" value="T6A_YjeE"/>
    <property type="match status" value="1"/>
</dbReference>
<evidence type="ECO:0000256" key="11">
    <source>
        <dbReference type="ARBA" id="ARBA00032441"/>
    </source>
</evidence>
<dbReference type="Pfam" id="PF02367">
    <property type="entry name" value="TsaE"/>
    <property type="match status" value="1"/>
</dbReference>
<evidence type="ECO:0000256" key="1">
    <source>
        <dbReference type="ARBA" id="ARBA00004496"/>
    </source>
</evidence>
<evidence type="ECO:0000256" key="10">
    <source>
        <dbReference type="ARBA" id="ARBA00024908"/>
    </source>
</evidence>
<feature type="region of interest" description="Disordered" evidence="12">
    <location>
        <begin position="1"/>
        <end position="25"/>
    </location>
</feature>
<dbReference type="SUPFAM" id="SSF52540">
    <property type="entry name" value="P-loop containing nucleoside triphosphate hydrolases"/>
    <property type="match status" value="1"/>
</dbReference>
<evidence type="ECO:0000256" key="7">
    <source>
        <dbReference type="ARBA" id="ARBA00022741"/>
    </source>
</evidence>
<comment type="subcellular location">
    <subcellularLocation>
        <location evidence="1">Cytoplasm</location>
    </subcellularLocation>
</comment>
<evidence type="ECO:0000256" key="5">
    <source>
        <dbReference type="ARBA" id="ARBA00022694"/>
    </source>
</evidence>
<keyword evidence="5" id="KW-0819">tRNA processing</keyword>
<organism evidence="13 14">
    <name type="scientific">Brachybacterium nesterenkovii</name>
    <dbReference type="NCBI Taxonomy" id="47847"/>
    <lineage>
        <taxon>Bacteria</taxon>
        <taxon>Bacillati</taxon>
        <taxon>Actinomycetota</taxon>
        <taxon>Actinomycetes</taxon>
        <taxon>Micrococcales</taxon>
        <taxon>Dermabacteraceae</taxon>
        <taxon>Brachybacterium</taxon>
    </lineage>
</organism>
<keyword evidence="4" id="KW-0963">Cytoplasm</keyword>
<feature type="compositionally biased region" description="Low complexity" evidence="12">
    <location>
        <begin position="184"/>
        <end position="198"/>
    </location>
</feature>
<dbReference type="GO" id="GO:0002949">
    <property type="term" value="P:tRNA threonylcarbamoyladenosine modification"/>
    <property type="evidence" value="ECO:0007669"/>
    <property type="project" value="InterPro"/>
</dbReference>
<dbReference type="PANTHER" id="PTHR33540:SF2">
    <property type="entry name" value="TRNA THREONYLCARBAMOYLADENOSINE BIOSYNTHESIS PROTEIN TSAE"/>
    <property type="match status" value="1"/>
</dbReference>
<dbReference type="InterPro" id="IPR027417">
    <property type="entry name" value="P-loop_NTPase"/>
</dbReference>
<evidence type="ECO:0000313" key="13">
    <source>
        <dbReference type="EMBL" id="SLM90164.1"/>
    </source>
</evidence>
<keyword evidence="9" id="KW-0460">Magnesium</keyword>
<reference evidence="13 14" key="1">
    <citation type="submission" date="2017-02" db="EMBL/GenBank/DDBJ databases">
        <authorList>
            <person name="Peterson S.W."/>
        </authorList>
    </citation>
    <scope>NUCLEOTIDE SEQUENCE [LARGE SCALE GENOMIC DNA]</scope>
    <source>
        <strain evidence="13 14">CIP104813</strain>
    </source>
</reference>
<evidence type="ECO:0000313" key="14">
    <source>
        <dbReference type="Proteomes" id="UP000195981"/>
    </source>
</evidence>
<evidence type="ECO:0000256" key="12">
    <source>
        <dbReference type="SAM" id="MobiDB-lite"/>
    </source>
</evidence>
<sequence length="234" mass="23295">MTGTAGASADGTCPDAAAEDAAAADGTAHREVAPIEVATAGAEASRSVARALAAHLRPGDLIVLDGPLGAGKTTFTQGLGAALGVRGAVASPTFVISRVHPSLRGGPALVHVDAYRLSGGFDIDDLDLDSELEDAVTVVEWGRDRVEHLAASHLLIELERAVASDAVPADGTAAGGAIADGSAADGAAGDAAADSTGDSTDEPRLLRLTPHGPRWDDAAVATLRSDLLALEGTA</sequence>
<evidence type="ECO:0000256" key="3">
    <source>
        <dbReference type="ARBA" id="ARBA00019010"/>
    </source>
</evidence>
<evidence type="ECO:0000256" key="2">
    <source>
        <dbReference type="ARBA" id="ARBA00007599"/>
    </source>
</evidence>
<dbReference type="GO" id="GO:0005737">
    <property type="term" value="C:cytoplasm"/>
    <property type="evidence" value="ECO:0007669"/>
    <property type="project" value="UniProtKB-SubCell"/>
</dbReference>
<protein>
    <recommendedName>
        <fullName evidence="3">tRNA threonylcarbamoyladenosine biosynthesis protein TsaE</fullName>
    </recommendedName>
    <alternativeName>
        <fullName evidence="11">t(6)A37 threonylcarbamoyladenosine biosynthesis protein TsaE</fullName>
    </alternativeName>
</protein>
<keyword evidence="8" id="KW-0067">ATP-binding</keyword>
<dbReference type="InterPro" id="IPR003442">
    <property type="entry name" value="T6A_TsaE"/>
</dbReference>
<dbReference type="Gene3D" id="3.40.50.300">
    <property type="entry name" value="P-loop containing nucleotide triphosphate hydrolases"/>
    <property type="match status" value="1"/>
</dbReference>
<dbReference type="OrthoDB" id="9800307at2"/>
<comment type="function">
    <text evidence="10">Required for the formation of a threonylcarbamoyl group on adenosine at position 37 (t(6)A37) in tRNAs that read codons beginning with adenine. Is involved in the transfer of the threonylcarbamoyl moiety of threonylcarbamoyl-AMP (TC-AMP) to the N6 group of A37, together with TsaD and TsaB. TsaE seems to play an indirect role in the t(6)A biosynthesis pathway, possibly in regulating the core enzymatic function of TsaD.</text>
</comment>
<name>A0A1X6WX65_9MICO</name>
<dbReference type="GO" id="GO:0005524">
    <property type="term" value="F:ATP binding"/>
    <property type="evidence" value="ECO:0007669"/>
    <property type="project" value="UniProtKB-KW"/>
</dbReference>
<dbReference type="PANTHER" id="PTHR33540">
    <property type="entry name" value="TRNA THREONYLCARBAMOYLADENOSINE BIOSYNTHESIS PROTEIN TSAE"/>
    <property type="match status" value="1"/>
</dbReference>
<keyword evidence="14" id="KW-1185">Reference proteome</keyword>
<keyword evidence="7" id="KW-0547">Nucleotide-binding</keyword>
<dbReference type="AlphaFoldDB" id="A0A1X6WX65"/>
<gene>
    <name evidence="13" type="ORF">FM110_04610</name>
</gene>
<comment type="similarity">
    <text evidence="2">Belongs to the TsaE family.</text>
</comment>
<feature type="region of interest" description="Disordered" evidence="12">
    <location>
        <begin position="184"/>
        <end position="211"/>
    </location>
</feature>
<dbReference type="GO" id="GO:0046872">
    <property type="term" value="F:metal ion binding"/>
    <property type="evidence" value="ECO:0007669"/>
    <property type="project" value="UniProtKB-KW"/>
</dbReference>
<feature type="compositionally biased region" description="Low complexity" evidence="12">
    <location>
        <begin position="15"/>
        <end position="25"/>
    </location>
</feature>
<dbReference type="EMBL" id="FWFG01000045">
    <property type="protein sequence ID" value="SLM90164.1"/>
    <property type="molecule type" value="Genomic_DNA"/>
</dbReference>
<keyword evidence="6" id="KW-0479">Metal-binding</keyword>
<dbReference type="Proteomes" id="UP000195981">
    <property type="component" value="Unassembled WGS sequence"/>
</dbReference>
<evidence type="ECO:0000256" key="8">
    <source>
        <dbReference type="ARBA" id="ARBA00022840"/>
    </source>
</evidence>
<accession>A0A1X6WX65</accession>